<keyword evidence="7" id="KW-0067">ATP-binding</keyword>
<evidence type="ECO:0000313" key="14">
    <source>
        <dbReference type="Proteomes" id="UP000676336"/>
    </source>
</evidence>
<feature type="domain" description="Guanylate cyclase" evidence="12">
    <location>
        <begin position="1"/>
        <end position="23"/>
    </location>
</feature>
<evidence type="ECO:0000256" key="8">
    <source>
        <dbReference type="ARBA" id="ARBA00022842"/>
    </source>
</evidence>
<reference evidence="13" key="1">
    <citation type="submission" date="2021-02" db="EMBL/GenBank/DDBJ databases">
        <authorList>
            <person name="Nowell W R."/>
        </authorList>
    </citation>
    <scope>NUCLEOTIDE SEQUENCE</scope>
</reference>
<evidence type="ECO:0000256" key="9">
    <source>
        <dbReference type="ARBA" id="ARBA00022989"/>
    </source>
</evidence>
<evidence type="ECO:0000256" key="7">
    <source>
        <dbReference type="ARBA" id="ARBA00022840"/>
    </source>
</evidence>
<comment type="subcellular location">
    <subcellularLocation>
        <location evidence="2">Membrane</location>
        <topology evidence="2">Multi-pass membrane protein</topology>
    </subcellularLocation>
</comment>
<keyword evidence="8" id="KW-0460">Magnesium</keyword>
<evidence type="ECO:0000256" key="2">
    <source>
        <dbReference type="ARBA" id="ARBA00004141"/>
    </source>
</evidence>
<gene>
    <name evidence="13" type="ORF">SMN809_LOCUS81819</name>
</gene>
<dbReference type="GO" id="GO:0009190">
    <property type="term" value="P:cyclic nucleotide biosynthetic process"/>
    <property type="evidence" value="ECO:0007669"/>
    <property type="project" value="InterPro"/>
</dbReference>
<dbReference type="GO" id="GO:0046872">
    <property type="term" value="F:metal ion binding"/>
    <property type="evidence" value="ECO:0007669"/>
    <property type="project" value="UniProtKB-KW"/>
</dbReference>
<feature type="non-terminal residue" evidence="13">
    <location>
        <position position="1"/>
    </location>
</feature>
<sequence length="90" mass="9977">IVGAKKPQYDIWGNTVNVASRMDSTGVVSCIHVPEETQRVLFEHGYPCECRGPIYVKGKGNMTTYLVRPRGYMMPLSNSNLSSIGNTLNK</sequence>
<dbReference type="GO" id="GO:0035556">
    <property type="term" value="P:intracellular signal transduction"/>
    <property type="evidence" value="ECO:0007669"/>
    <property type="project" value="InterPro"/>
</dbReference>
<evidence type="ECO:0000256" key="4">
    <source>
        <dbReference type="ARBA" id="ARBA00022692"/>
    </source>
</evidence>
<dbReference type="GO" id="GO:0007189">
    <property type="term" value="P:adenylate cyclase-activating G protein-coupled receptor signaling pathway"/>
    <property type="evidence" value="ECO:0007669"/>
    <property type="project" value="TreeGrafter"/>
</dbReference>
<accession>A0A8S3JRY0</accession>
<dbReference type="InterPro" id="IPR001054">
    <property type="entry name" value="A/G_cyclase"/>
</dbReference>
<comment type="caution">
    <text evidence="13">The sequence shown here is derived from an EMBL/GenBank/DDBJ whole genome shotgun (WGS) entry which is preliminary data.</text>
</comment>
<protein>
    <recommendedName>
        <fullName evidence="3">adenylate cyclase</fullName>
        <ecNumber evidence="3">4.6.1.1</ecNumber>
    </recommendedName>
</protein>
<comment type="catalytic activity">
    <reaction evidence="1">
        <text>ATP = 3',5'-cyclic AMP + diphosphate</text>
        <dbReference type="Rhea" id="RHEA:15389"/>
        <dbReference type="ChEBI" id="CHEBI:30616"/>
        <dbReference type="ChEBI" id="CHEBI:33019"/>
        <dbReference type="ChEBI" id="CHEBI:58165"/>
        <dbReference type="EC" id="4.6.1.1"/>
    </reaction>
</comment>
<evidence type="ECO:0000256" key="6">
    <source>
        <dbReference type="ARBA" id="ARBA00022741"/>
    </source>
</evidence>
<evidence type="ECO:0000313" key="13">
    <source>
        <dbReference type="EMBL" id="CAF5220280.1"/>
    </source>
</evidence>
<keyword evidence="4" id="KW-0812">Transmembrane</keyword>
<organism evidence="13 14">
    <name type="scientific">Rotaria magnacalcarata</name>
    <dbReference type="NCBI Taxonomy" id="392030"/>
    <lineage>
        <taxon>Eukaryota</taxon>
        <taxon>Metazoa</taxon>
        <taxon>Spiralia</taxon>
        <taxon>Gnathifera</taxon>
        <taxon>Rotifera</taxon>
        <taxon>Eurotatoria</taxon>
        <taxon>Bdelloidea</taxon>
        <taxon>Philodinida</taxon>
        <taxon>Philodinidae</taxon>
        <taxon>Rotaria</taxon>
    </lineage>
</organism>
<dbReference type="PROSITE" id="PS50125">
    <property type="entry name" value="GUANYLATE_CYCLASE_2"/>
    <property type="match status" value="1"/>
</dbReference>
<evidence type="ECO:0000259" key="12">
    <source>
        <dbReference type="PROSITE" id="PS50125"/>
    </source>
</evidence>
<dbReference type="Gene3D" id="3.30.70.1230">
    <property type="entry name" value="Nucleotide cyclase"/>
    <property type="match status" value="1"/>
</dbReference>
<evidence type="ECO:0000256" key="11">
    <source>
        <dbReference type="ARBA" id="ARBA00023239"/>
    </source>
</evidence>
<dbReference type="GO" id="GO:0004016">
    <property type="term" value="F:adenylate cyclase activity"/>
    <property type="evidence" value="ECO:0007669"/>
    <property type="project" value="UniProtKB-EC"/>
</dbReference>
<keyword evidence="10" id="KW-0472">Membrane</keyword>
<keyword evidence="6" id="KW-0547">Nucleotide-binding</keyword>
<evidence type="ECO:0000256" key="10">
    <source>
        <dbReference type="ARBA" id="ARBA00023136"/>
    </source>
</evidence>
<dbReference type="Pfam" id="PF00211">
    <property type="entry name" value="Guanylate_cyc"/>
    <property type="match status" value="1"/>
</dbReference>
<dbReference type="AlphaFoldDB" id="A0A8S3JRY0"/>
<evidence type="ECO:0000256" key="5">
    <source>
        <dbReference type="ARBA" id="ARBA00022723"/>
    </source>
</evidence>
<dbReference type="SUPFAM" id="SSF55073">
    <property type="entry name" value="Nucleotide cyclase"/>
    <property type="match status" value="1"/>
</dbReference>
<dbReference type="GO" id="GO:0005886">
    <property type="term" value="C:plasma membrane"/>
    <property type="evidence" value="ECO:0007669"/>
    <property type="project" value="TreeGrafter"/>
</dbReference>
<keyword evidence="9" id="KW-1133">Transmembrane helix</keyword>
<name>A0A8S3JRY0_9BILA</name>
<dbReference type="PANTHER" id="PTHR45627:SF12">
    <property type="entry name" value="ADENYLATE CYCLASE TYPE 2"/>
    <property type="match status" value="1"/>
</dbReference>
<dbReference type="InterPro" id="IPR029787">
    <property type="entry name" value="Nucleotide_cyclase"/>
</dbReference>
<dbReference type="Proteomes" id="UP000676336">
    <property type="component" value="Unassembled WGS sequence"/>
</dbReference>
<dbReference type="PANTHER" id="PTHR45627">
    <property type="entry name" value="ADENYLATE CYCLASE TYPE 1"/>
    <property type="match status" value="1"/>
</dbReference>
<proteinExistence type="predicted"/>
<evidence type="ECO:0000256" key="1">
    <source>
        <dbReference type="ARBA" id="ARBA00001593"/>
    </source>
</evidence>
<dbReference type="EMBL" id="CAJOBI010349540">
    <property type="protein sequence ID" value="CAF5220280.1"/>
    <property type="molecule type" value="Genomic_DNA"/>
</dbReference>
<dbReference type="EC" id="4.6.1.1" evidence="3"/>
<dbReference type="GO" id="GO:0005524">
    <property type="term" value="F:ATP binding"/>
    <property type="evidence" value="ECO:0007669"/>
    <property type="project" value="UniProtKB-KW"/>
</dbReference>
<keyword evidence="5" id="KW-0479">Metal-binding</keyword>
<evidence type="ECO:0000256" key="3">
    <source>
        <dbReference type="ARBA" id="ARBA00012201"/>
    </source>
</evidence>
<dbReference type="CDD" id="cd07302">
    <property type="entry name" value="CHD"/>
    <property type="match status" value="1"/>
</dbReference>
<keyword evidence="11" id="KW-0456">Lyase</keyword>